<evidence type="ECO:0000256" key="1">
    <source>
        <dbReference type="ARBA" id="ARBA00023015"/>
    </source>
</evidence>
<dbReference type="InterPro" id="IPR000595">
    <property type="entry name" value="cNMP-bd_dom"/>
</dbReference>
<gene>
    <name evidence="6" type="ORF">BJN34_22465</name>
</gene>
<evidence type="ECO:0000259" key="5">
    <source>
        <dbReference type="PROSITE" id="PS51063"/>
    </source>
</evidence>
<sequence length="237" mass="26480">MPHKAKRERPFSISEVLENIKWIKELPLSVQARITQEISETAHEKGGVVARLGDPARSWIYVEDGLLKLTALDLDGKGIMYTSVSSGGWVGEGALIKRELRRYDIVAMRDSRLLHVPSATFRWLLDTNLEFNSFVISLLNERLSQYISMVEIERMQDPVARVAKSLAVLYNPVLYPNMTATVPLSQQELGELAGLSRQSVSAALKQLQSKGYVTTEYGSVIVKDVNGLKNYVPDSSE</sequence>
<evidence type="ECO:0000259" key="4">
    <source>
        <dbReference type="PROSITE" id="PS50042"/>
    </source>
</evidence>
<dbReference type="Proteomes" id="UP000189627">
    <property type="component" value="Chromosome 2"/>
</dbReference>
<evidence type="ECO:0000313" key="7">
    <source>
        <dbReference type="Proteomes" id="UP000189627"/>
    </source>
</evidence>
<protein>
    <submittedName>
        <fullName evidence="6">Crp/Fnr family transcriptional regulator</fullName>
    </submittedName>
</protein>
<dbReference type="InterPro" id="IPR050397">
    <property type="entry name" value="Env_Response_Regulators"/>
</dbReference>
<keyword evidence="1" id="KW-0805">Transcription regulation</keyword>
<evidence type="ECO:0000256" key="3">
    <source>
        <dbReference type="ARBA" id="ARBA00023163"/>
    </source>
</evidence>
<dbReference type="InterPro" id="IPR012318">
    <property type="entry name" value="HTH_CRP"/>
</dbReference>
<dbReference type="SUPFAM" id="SSF46785">
    <property type="entry name" value="Winged helix' DNA-binding domain"/>
    <property type="match status" value="1"/>
</dbReference>
<dbReference type="InterPro" id="IPR036388">
    <property type="entry name" value="WH-like_DNA-bd_sf"/>
</dbReference>
<dbReference type="KEGG" id="cuh:BJN34_22465"/>
<dbReference type="GO" id="GO:0003700">
    <property type="term" value="F:DNA-binding transcription factor activity"/>
    <property type="evidence" value="ECO:0007669"/>
    <property type="project" value="TreeGrafter"/>
</dbReference>
<reference evidence="7" key="1">
    <citation type="submission" date="2017-02" db="EMBL/GenBank/DDBJ databases">
        <title>Complete genome sequence of Cupriavidus necator strain NH9, a 3-chlorobenzoate degrader.</title>
        <authorList>
            <person name="Moriuchi R."/>
            <person name="Dohra H."/>
            <person name="Ogawa N."/>
        </authorList>
    </citation>
    <scope>NUCLEOTIDE SEQUENCE [LARGE SCALE GENOMIC DNA]</scope>
    <source>
        <strain evidence="7">NH9</strain>
    </source>
</reference>
<dbReference type="SUPFAM" id="SSF51206">
    <property type="entry name" value="cAMP-binding domain-like"/>
    <property type="match status" value="1"/>
</dbReference>
<keyword evidence="3" id="KW-0804">Transcription</keyword>
<dbReference type="PROSITE" id="PS51063">
    <property type="entry name" value="HTH_CRP_2"/>
    <property type="match status" value="1"/>
</dbReference>
<dbReference type="CDD" id="cd00038">
    <property type="entry name" value="CAP_ED"/>
    <property type="match status" value="1"/>
</dbReference>
<accession>A0A1U9UVD6</accession>
<keyword evidence="2" id="KW-0238">DNA-binding</keyword>
<dbReference type="PANTHER" id="PTHR24567:SF68">
    <property type="entry name" value="DNA-BINDING TRANSCRIPTIONAL DUAL REGULATOR CRP"/>
    <property type="match status" value="1"/>
</dbReference>
<dbReference type="SMART" id="SM00100">
    <property type="entry name" value="cNMP"/>
    <property type="match status" value="1"/>
</dbReference>
<dbReference type="SMART" id="SM00419">
    <property type="entry name" value="HTH_CRP"/>
    <property type="match status" value="1"/>
</dbReference>
<dbReference type="InterPro" id="IPR036390">
    <property type="entry name" value="WH_DNA-bd_sf"/>
</dbReference>
<dbReference type="OrthoDB" id="8558412at2"/>
<dbReference type="InterPro" id="IPR018490">
    <property type="entry name" value="cNMP-bd_dom_sf"/>
</dbReference>
<dbReference type="GO" id="GO:0003677">
    <property type="term" value="F:DNA binding"/>
    <property type="evidence" value="ECO:0007669"/>
    <property type="project" value="UniProtKB-KW"/>
</dbReference>
<dbReference type="PROSITE" id="PS50042">
    <property type="entry name" value="CNMP_BINDING_3"/>
    <property type="match status" value="1"/>
</dbReference>
<dbReference type="Gene3D" id="1.10.10.10">
    <property type="entry name" value="Winged helix-like DNA-binding domain superfamily/Winged helix DNA-binding domain"/>
    <property type="match status" value="1"/>
</dbReference>
<dbReference type="PANTHER" id="PTHR24567">
    <property type="entry name" value="CRP FAMILY TRANSCRIPTIONAL REGULATORY PROTEIN"/>
    <property type="match status" value="1"/>
</dbReference>
<evidence type="ECO:0000313" key="6">
    <source>
        <dbReference type="EMBL" id="AQV96632.1"/>
    </source>
</evidence>
<dbReference type="Pfam" id="PF13545">
    <property type="entry name" value="HTH_Crp_2"/>
    <property type="match status" value="1"/>
</dbReference>
<name>A0A1U9UVD6_CUPNE</name>
<organism evidence="6 7">
    <name type="scientific">Cupriavidus necator</name>
    <name type="common">Alcaligenes eutrophus</name>
    <name type="synonym">Ralstonia eutropha</name>
    <dbReference type="NCBI Taxonomy" id="106590"/>
    <lineage>
        <taxon>Bacteria</taxon>
        <taxon>Pseudomonadati</taxon>
        <taxon>Pseudomonadota</taxon>
        <taxon>Betaproteobacteria</taxon>
        <taxon>Burkholderiales</taxon>
        <taxon>Burkholderiaceae</taxon>
        <taxon>Cupriavidus</taxon>
    </lineage>
</organism>
<feature type="domain" description="HTH crp-type" evidence="5">
    <location>
        <begin position="156"/>
        <end position="226"/>
    </location>
</feature>
<dbReference type="AlphaFoldDB" id="A0A1U9UVD6"/>
<dbReference type="InterPro" id="IPR014710">
    <property type="entry name" value="RmlC-like_jellyroll"/>
</dbReference>
<proteinExistence type="predicted"/>
<dbReference type="EMBL" id="CP017758">
    <property type="protein sequence ID" value="AQV96632.1"/>
    <property type="molecule type" value="Genomic_DNA"/>
</dbReference>
<feature type="domain" description="Cyclic nucleotide-binding" evidence="4">
    <location>
        <begin position="22"/>
        <end position="125"/>
    </location>
</feature>
<dbReference type="GO" id="GO:0005829">
    <property type="term" value="C:cytosol"/>
    <property type="evidence" value="ECO:0007669"/>
    <property type="project" value="TreeGrafter"/>
</dbReference>
<dbReference type="Pfam" id="PF00027">
    <property type="entry name" value="cNMP_binding"/>
    <property type="match status" value="1"/>
</dbReference>
<evidence type="ECO:0000256" key="2">
    <source>
        <dbReference type="ARBA" id="ARBA00023125"/>
    </source>
</evidence>
<dbReference type="Gene3D" id="2.60.120.10">
    <property type="entry name" value="Jelly Rolls"/>
    <property type="match status" value="1"/>
</dbReference>